<gene>
    <name evidence="2" type="ORF">SAMN05444362_11869</name>
</gene>
<evidence type="ECO:0000256" key="1">
    <source>
        <dbReference type="SAM" id="Phobius"/>
    </source>
</evidence>
<dbReference type="EMBL" id="FQUC01000018">
    <property type="protein sequence ID" value="SHG24069.1"/>
    <property type="molecule type" value="Genomic_DNA"/>
</dbReference>
<feature type="transmembrane region" description="Helical" evidence="1">
    <location>
        <begin position="186"/>
        <end position="206"/>
    </location>
</feature>
<organism evidence="2 3">
    <name type="scientific">Dysgonomonas macrotermitis</name>
    <dbReference type="NCBI Taxonomy" id="1346286"/>
    <lineage>
        <taxon>Bacteria</taxon>
        <taxon>Pseudomonadati</taxon>
        <taxon>Bacteroidota</taxon>
        <taxon>Bacteroidia</taxon>
        <taxon>Bacteroidales</taxon>
        <taxon>Dysgonomonadaceae</taxon>
        <taxon>Dysgonomonas</taxon>
    </lineage>
</organism>
<proteinExistence type="predicted"/>
<accession>A0A1M5I7K7</accession>
<name>A0A1M5I7K7_9BACT</name>
<feature type="transmembrane region" description="Helical" evidence="1">
    <location>
        <begin position="83"/>
        <end position="101"/>
    </location>
</feature>
<feature type="transmembrane region" description="Helical" evidence="1">
    <location>
        <begin position="160"/>
        <end position="179"/>
    </location>
</feature>
<keyword evidence="1" id="KW-1133">Transmembrane helix</keyword>
<feature type="transmembrane region" description="Helical" evidence="1">
    <location>
        <begin position="107"/>
        <end position="130"/>
    </location>
</feature>
<keyword evidence="3" id="KW-1185">Reference proteome</keyword>
<feature type="transmembrane region" description="Helical" evidence="1">
    <location>
        <begin position="46"/>
        <end position="71"/>
    </location>
</feature>
<feature type="transmembrane region" description="Helical" evidence="1">
    <location>
        <begin position="137"/>
        <end position="154"/>
    </location>
</feature>
<feature type="transmembrane region" description="Helical" evidence="1">
    <location>
        <begin position="21"/>
        <end position="40"/>
    </location>
</feature>
<dbReference type="Proteomes" id="UP000184480">
    <property type="component" value="Unassembled WGS sequence"/>
</dbReference>
<protein>
    <recommendedName>
        <fullName evidence="4">PAP2 superfamily protein</fullName>
    </recommendedName>
</protein>
<evidence type="ECO:0000313" key="2">
    <source>
        <dbReference type="EMBL" id="SHG24069.1"/>
    </source>
</evidence>
<dbReference type="STRING" id="1346286.SAMN05444362_11869"/>
<evidence type="ECO:0000313" key="3">
    <source>
        <dbReference type="Proteomes" id="UP000184480"/>
    </source>
</evidence>
<sequence length="214" mass="24296">MWRISTNLAKIYSFIFQPLLMPFYSLVLLFIYTNFFNLYVGQTLRFLLPVLVFTFFIPSLFTVVLLKMRYVRDLALSDRVDRIMPYMIFIVSNLSLTYFFYQSHVLLWFIGLVIAPAVIALAGLIINFFWKISAHMLGIGGLLGGVLSVCFHVKATSPVFLFAILFILAGLLGVCRLYLRASTAAQVYVGFLVGLVLAYGSVYGGLRLMFSFLR</sequence>
<reference evidence="3" key="1">
    <citation type="submission" date="2016-11" db="EMBL/GenBank/DDBJ databases">
        <authorList>
            <person name="Varghese N."/>
            <person name="Submissions S."/>
        </authorList>
    </citation>
    <scope>NUCLEOTIDE SEQUENCE [LARGE SCALE GENOMIC DNA]</scope>
    <source>
        <strain evidence="3">DSM 27370</strain>
    </source>
</reference>
<keyword evidence="1" id="KW-0472">Membrane</keyword>
<dbReference type="AlphaFoldDB" id="A0A1M5I7K7"/>
<keyword evidence="1" id="KW-0812">Transmembrane</keyword>
<evidence type="ECO:0008006" key="4">
    <source>
        <dbReference type="Google" id="ProtNLM"/>
    </source>
</evidence>